<dbReference type="AlphaFoldDB" id="A0A8H6HUZ1"/>
<evidence type="ECO:0000313" key="3">
    <source>
        <dbReference type="Proteomes" id="UP000521943"/>
    </source>
</evidence>
<dbReference type="Pfam" id="PF10282">
    <property type="entry name" value="Lactonase"/>
    <property type="match status" value="1"/>
</dbReference>
<dbReference type="Gene3D" id="2.130.10.10">
    <property type="entry name" value="YVTN repeat-like/Quinoprotein amine dehydrogenase"/>
    <property type="match status" value="1"/>
</dbReference>
<comment type="similarity">
    <text evidence="1">Belongs to the cycloisomerase 2 family.</text>
</comment>
<keyword evidence="3" id="KW-1185">Reference proteome</keyword>
<protein>
    <submittedName>
        <fullName evidence="2">Lactonase, 7-bladed beta-propeller-domain-containing protein</fullName>
    </submittedName>
</protein>
<dbReference type="EMBL" id="JACGCI010000042">
    <property type="protein sequence ID" value="KAF6752872.1"/>
    <property type="molecule type" value="Genomic_DNA"/>
</dbReference>
<proteinExistence type="inferred from homology"/>
<reference evidence="2 3" key="1">
    <citation type="submission" date="2020-07" db="EMBL/GenBank/DDBJ databases">
        <title>Comparative genomics of pyrophilous fungi reveals a link between fire events and developmental genes.</title>
        <authorList>
            <consortium name="DOE Joint Genome Institute"/>
            <person name="Steindorff A.S."/>
            <person name="Carver A."/>
            <person name="Calhoun S."/>
            <person name="Stillman K."/>
            <person name="Liu H."/>
            <person name="Lipzen A."/>
            <person name="Pangilinan J."/>
            <person name="Labutti K."/>
            <person name="Bruns T.D."/>
            <person name="Grigoriev I.V."/>
        </authorList>
    </citation>
    <scope>NUCLEOTIDE SEQUENCE [LARGE SCALE GENOMIC DNA]</scope>
    <source>
        <strain evidence="2 3">CBS 144469</strain>
    </source>
</reference>
<evidence type="ECO:0000313" key="2">
    <source>
        <dbReference type="EMBL" id="KAF6752872.1"/>
    </source>
</evidence>
<organism evidence="2 3">
    <name type="scientific">Ephemerocybe angulata</name>
    <dbReference type="NCBI Taxonomy" id="980116"/>
    <lineage>
        <taxon>Eukaryota</taxon>
        <taxon>Fungi</taxon>
        <taxon>Dikarya</taxon>
        <taxon>Basidiomycota</taxon>
        <taxon>Agaricomycotina</taxon>
        <taxon>Agaricomycetes</taxon>
        <taxon>Agaricomycetidae</taxon>
        <taxon>Agaricales</taxon>
        <taxon>Agaricineae</taxon>
        <taxon>Psathyrellaceae</taxon>
        <taxon>Ephemerocybe</taxon>
    </lineage>
</organism>
<dbReference type="InterPro" id="IPR019405">
    <property type="entry name" value="Lactonase_7-beta_prop"/>
</dbReference>
<dbReference type="Proteomes" id="UP000521943">
    <property type="component" value="Unassembled WGS sequence"/>
</dbReference>
<dbReference type="GO" id="GO:0017057">
    <property type="term" value="F:6-phosphogluconolactonase activity"/>
    <property type="evidence" value="ECO:0007669"/>
    <property type="project" value="TreeGrafter"/>
</dbReference>
<dbReference type="OrthoDB" id="9972196at2759"/>
<sequence length="373" mass="40651">MVSWRILAGGYDAFIATYIFTATANSYTLDLWAKSATGQNPTWLAKHPSNHSLVYTVNELGNGQMQSYLINPVGSLSVALDTQATLGANPQYLTVLSNGKVMVVNTSTGSGRLVNTTDSGAKFNASAPVEYVQFPAETARDEVSNPTMVLEYSPTELWIPDRGKDIIWRVTEQPVGPNITDIFKLNITGNITQPEKSGPRQIAIVDDRLYVLQEKSNTLQIQTVPELPEDNSTVISRVPIIPTDGPRYGADWAAGALVIPPPSEKFPDRYIYVSNRNLGVPDERGDTIAIFELVNKGTKDEALKLVKQVYTGLNQIRGVSIGPPEDGGDEYLLASGQTGQAGVVVFQRVDGGRDLKPVVANQEIPNRTTFVWL</sequence>
<dbReference type="InterPro" id="IPR050282">
    <property type="entry name" value="Cycloisomerase_2"/>
</dbReference>
<dbReference type="InterPro" id="IPR015943">
    <property type="entry name" value="WD40/YVTN_repeat-like_dom_sf"/>
</dbReference>
<dbReference type="SUPFAM" id="SSF75011">
    <property type="entry name" value="3-carboxy-cis,cis-mucoante lactonizing enzyme"/>
    <property type="match status" value="1"/>
</dbReference>
<gene>
    <name evidence="2" type="ORF">DFP72DRAFT_990947</name>
</gene>
<dbReference type="PANTHER" id="PTHR30344">
    <property type="entry name" value="6-PHOSPHOGLUCONOLACTONASE-RELATED"/>
    <property type="match status" value="1"/>
</dbReference>
<name>A0A8H6HUZ1_9AGAR</name>
<dbReference type="PANTHER" id="PTHR30344:SF1">
    <property type="entry name" value="6-PHOSPHOGLUCONOLACTONASE"/>
    <property type="match status" value="1"/>
</dbReference>
<comment type="caution">
    <text evidence="2">The sequence shown here is derived from an EMBL/GenBank/DDBJ whole genome shotgun (WGS) entry which is preliminary data.</text>
</comment>
<accession>A0A8H6HUZ1</accession>
<evidence type="ECO:0000256" key="1">
    <source>
        <dbReference type="ARBA" id="ARBA00005564"/>
    </source>
</evidence>